<dbReference type="PRINTS" id="PR01483">
    <property type="entry name" value="FASYNTHASE"/>
</dbReference>
<feature type="domain" description="MaoC-like" evidence="1">
    <location>
        <begin position="12"/>
        <end position="122"/>
    </location>
</feature>
<dbReference type="GO" id="GO:0006633">
    <property type="term" value="P:fatty acid biosynthetic process"/>
    <property type="evidence" value="ECO:0007669"/>
    <property type="project" value="InterPro"/>
</dbReference>
<dbReference type="Gene3D" id="3.10.129.10">
    <property type="entry name" value="Hotdog Thioesterase"/>
    <property type="match status" value="1"/>
</dbReference>
<protein>
    <submittedName>
        <fullName evidence="2">Acyl dehydratase</fullName>
    </submittedName>
</protein>
<dbReference type="Pfam" id="PF01575">
    <property type="entry name" value="MaoC_dehydratas"/>
    <property type="match status" value="1"/>
</dbReference>
<name>A0A2W7IT87_9PROT</name>
<dbReference type="PANTHER" id="PTHR43664">
    <property type="entry name" value="MONOAMINE OXIDASE-RELATED"/>
    <property type="match status" value="1"/>
</dbReference>
<dbReference type="SUPFAM" id="SSF54637">
    <property type="entry name" value="Thioesterase/thiol ester dehydrase-isomerase"/>
    <property type="match status" value="1"/>
</dbReference>
<dbReference type="AlphaFoldDB" id="A0A2W7IT87"/>
<dbReference type="OrthoDB" id="9796589at2"/>
<gene>
    <name evidence="2" type="ORF">C8P66_102157</name>
</gene>
<dbReference type="EMBL" id="QKYU01000002">
    <property type="protein sequence ID" value="PZW50469.1"/>
    <property type="molecule type" value="Genomic_DNA"/>
</dbReference>
<evidence type="ECO:0000313" key="2">
    <source>
        <dbReference type="EMBL" id="PZW50469.1"/>
    </source>
</evidence>
<dbReference type="InterPro" id="IPR002539">
    <property type="entry name" value="MaoC-like_dom"/>
</dbReference>
<dbReference type="RefSeq" id="WP_111396616.1">
    <property type="nucleotide sequence ID" value="NZ_QKYU01000002.1"/>
</dbReference>
<dbReference type="InterPro" id="IPR029069">
    <property type="entry name" value="HotDog_dom_sf"/>
</dbReference>
<sequence length="149" mass="16105">MTEQIWFEDFTPGTVLESAARTITLADIDRYAELTGERHPVHMDDAFARAAGFSGRIAHGLFALALVEGLKAEMGGFDRSVIASLGWDKVRFLAPLEPGDVVHLRLELVEKRASSKPGRGIATERGALLKADGTVVVSGDHVVILLSRP</sequence>
<reference evidence="2 3" key="1">
    <citation type="submission" date="2018-06" db="EMBL/GenBank/DDBJ databases">
        <title>Genomic Encyclopedia of Archaeal and Bacterial Type Strains, Phase II (KMG-II): from individual species to whole genera.</title>
        <authorList>
            <person name="Goeker M."/>
        </authorList>
    </citation>
    <scope>NUCLEOTIDE SEQUENCE [LARGE SCALE GENOMIC DNA]</scope>
    <source>
        <strain evidence="2 3">DSM 24525</strain>
    </source>
</reference>
<dbReference type="PANTHER" id="PTHR43664:SF1">
    <property type="entry name" value="BETA-METHYLMALYL-COA DEHYDRATASE"/>
    <property type="match status" value="1"/>
</dbReference>
<organism evidence="2 3">
    <name type="scientific">Humitalea rosea</name>
    <dbReference type="NCBI Taxonomy" id="990373"/>
    <lineage>
        <taxon>Bacteria</taxon>
        <taxon>Pseudomonadati</taxon>
        <taxon>Pseudomonadota</taxon>
        <taxon>Alphaproteobacteria</taxon>
        <taxon>Acetobacterales</taxon>
        <taxon>Roseomonadaceae</taxon>
        <taxon>Humitalea</taxon>
    </lineage>
</organism>
<comment type="caution">
    <text evidence="2">The sequence shown here is derived from an EMBL/GenBank/DDBJ whole genome shotgun (WGS) entry which is preliminary data.</text>
</comment>
<dbReference type="Proteomes" id="UP000249688">
    <property type="component" value="Unassembled WGS sequence"/>
</dbReference>
<dbReference type="GO" id="GO:0004312">
    <property type="term" value="F:fatty acid synthase activity"/>
    <property type="evidence" value="ECO:0007669"/>
    <property type="project" value="InterPro"/>
</dbReference>
<keyword evidence="3" id="KW-1185">Reference proteome</keyword>
<evidence type="ECO:0000313" key="3">
    <source>
        <dbReference type="Proteomes" id="UP000249688"/>
    </source>
</evidence>
<evidence type="ECO:0000259" key="1">
    <source>
        <dbReference type="Pfam" id="PF01575"/>
    </source>
</evidence>
<dbReference type="GO" id="GO:0005835">
    <property type="term" value="C:fatty acid synthase complex"/>
    <property type="evidence" value="ECO:0007669"/>
    <property type="project" value="InterPro"/>
</dbReference>
<accession>A0A2W7IT87</accession>
<proteinExistence type="predicted"/>
<dbReference type="InterPro" id="IPR052342">
    <property type="entry name" value="MCH/BMMD"/>
</dbReference>
<dbReference type="InterPro" id="IPR003965">
    <property type="entry name" value="Fatty_acid_synthase"/>
</dbReference>